<name>A0A1T5BQ77_9SPHI</name>
<proteinExistence type="predicted"/>
<evidence type="ECO:0000256" key="1">
    <source>
        <dbReference type="SAM" id="SignalP"/>
    </source>
</evidence>
<organism evidence="2 3">
    <name type="scientific">Daejeonella lutea</name>
    <dbReference type="NCBI Taxonomy" id="572036"/>
    <lineage>
        <taxon>Bacteria</taxon>
        <taxon>Pseudomonadati</taxon>
        <taxon>Bacteroidota</taxon>
        <taxon>Sphingobacteriia</taxon>
        <taxon>Sphingobacteriales</taxon>
        <taxon>Sphingobacteriaceae</taxon>
        <taxon>Daejeonella</taxon>
    </lineage>
</organism>
<evidence type="ECO:0000313" key="2">
    <source>
        <dbReference type="EMBL" id="SKB49100.1"/>
    </source>
</evidence>
<accession>A0A1T5BQ77</accession>
<dbReference type="RefSeq" id="WP_079702091.1">
    <property type="nucleotide sequence ID" value="NZ_FUYR01000001.1"/>
</dbReference>
<keyword evidence="3" id="KW-1185">Reference proteome</keyword>
<evidence type="ECO:0000313" key="3">
    <source>
        <dbReference type="Proteomes" id="UP000189981"/>
    </source>
</evidence>
<keyword evidence="1" id="KW-0732">Signal</keyword>
<dbReference type="EMBL" id="FUYR01000001">
    <property type="protein sequence ID" value="SKB49100.1"/>
    <property type="molecule type" value="Genomic_DNA"/>
</dbReference>
<dbReference type="OrthoDB" id="1098576at2"/>
<feature type="signal peptide" evidence="1">
    <location>
        <begin position="1"/>
        <end position="31"/>
    </location>
</feature>
<sequence length="326" mass="36255">MQNKNFLNTPIRSANFLAILLLLSMAFPAKSQMPQQIYNKLSLPASAYQLKFEWQGDSVNNTFEKHSAILVPVKLKGCPKTFYLQFDLGAPYSLFYKKKLEAIKNKYPGTEVNVTSANTASLSFKQRGSEINAAEINIRDFGSNEIDWSGKKPQIIGTIGVDLFDGQTLVIDYPKQKLTISPEIPEKLKKGITYMPFTYNQRSILLPAVIQNKKTMLFFDTGSSRYSLLTDEKTAKAMAVANAVPVTSKVSSWGRTMIANTLSTDALIQIGGQTLPLQHITFMQGARTSEIDMMVKMGMGGMTGNKLFLGHKLILDTRNKRFGLGK</sequence>
<dbReference type="AlphaFoldDB" id="A0A1T5BQ77"/>
<dbReference type="Proteomes" id="UP000189981">
    <property type="component" value="Unassembled WGS sequence"/>
</dbReference>
<gene>
    <name evidence="2" type="ORF">SAMN05661099_1641</name>
</gene>
<protein>
    <recommendedName>
        <fullName evidence="4">Aspartyl protease</fullName>
    </recommendedName>
</protein>
<feature type="chain" id="PRO_5013318557" description="Aspartyl protease" evidence="1">
    <location>
        <begin position="32"/>
        <end position="326"/>
    </location>
</feature>
<evidence type="ECO:0008006" key="4">
    <source>
        <dbReference type="Google" id="ProtNLM"/>
    </source>
</evidence>
<reference evidence="3" key="1">
    <citation type="submission" date="2017-02" db="EMBL/GenBank/DDBJ databases">
        <authorList>
            <person name="Varghese N."/>
            <person name="Submissions S."/>
        </authorList>
    </citation>
    <scope>NUCLEOTIDE SEQUENCE [LARGE SCALE GENOMIC DNA]</scope>
    <source>
        <strain evidence="3">DSM 22385</strain>
    </source>
</reference>